<keyword evidence="9 19" id="KW-1133">Transmembrane helix</keyword>
<evidence type="ECO:0000256" key="3">
    <source>
        <dbReference type="ARBA" id="ARBA00004530"/>
    </source>
</evidence>
<dbReference type="RefSeq" id="XP_007507197.1">
    <property type="nucleotide sequence ID" value="XM_007507135.3"/>
</dbReference>
<dbReference type="InterPro" id="IPR002000">
    <property type="entry name" value="Lysosome-assoc_membr_glycop"/>
</dbReference>
<keyword evidence="8" id="KW-0967">Endosome</keyword>
<feature type="disulfide bond" evidence="18">
    <location>
        <begin position="155"/>
        <end position="191"/>
    </location>
</feature>
<dbReference type="GO" id="GO:0160020">
    <property type="term" value="P:positive regulation of ferroptosis"/>
    <property type="evidence" value="ECO:0007669"/>
    <property type="project" value="Ensembl"/>
</dbReference>
<dbReference type="GO" id="GO:0008200">
    <property type="term" value="F:ion channel inhibitor activity"/>
    <property type="evidence" value="ECO:0007669"/>
    <property type="project" value="Ensembl"/>
</dbReference>
<evidence type="ECO:0000259" key="22">
    <source>
        <dbReference type="Pfam" id="PF21222"/>
    </source>
</evidence>
<dbReference type="GO" id="GO:1902600">
    <property type="term" value="P:proton transmembrane transport"/>
    <property type="evidence" value="ECO:0007669"/>
    <property type="project" value="Ensembl"/>
</dbReference>
<dbReference type="InParanoid" id="F6W221"/>
<protein>
    <recommendedName>
        <fullName evidence="16">Lysosome-associated membrane glycoprotein 2</fullName>
    </recommendedName>
    <alternativeName>
        <fullName evidence="17">CD107 antigen-like family member B</fullName>
    </alternativeName>
</protein>
<dbReference type="OMA" id="CHPQTAQ"/>
<name>F6W221_MONDO</name>
<keyword evidence="7 20" id="KW-0732">Signal</keyword>
<dbReference type="GO" id="GO:0031902">
    <property type="term" value="C:late endosome membrane"/>
    <property type="evidence" value="ECO:0000318"/>
    <property type="project" value="GO_Central"/>
</dbReference>
<evidence type="ECO:0000256" key="12">
    <source>
        <dbReference type="ARBA" id="ARBA00023157"/>
    </source>
</evidence>
<dbReference type="FunFam" id="2.40.160.110:FF:000004">
    <property type="entry name" value="Lysosomal associated membrane protein 2"/>
    <property type="match status" value="1"/>
</dbReference>
<dbReference type="GO" id="GO:0050821">
    <property type="term" value="P:protein stabilization"/>
    <property type="evidence" value="ECO:0007669"/>
    <property type="project" value="Ensembl"/>
</dbReference>
<evidence type="ECO:0000313" key="24">
    <source>
        <dbReference type="Proteomes" id="UP000002280"/>
    </source>
</evidence>
<keyword evidence="11 18" id="KW-0472">Membrane</keyword>
<keyword evidence="6 18" id="KW-0812">Transmembrane</keyword>
<dbReference type="GO" id="GO:0070062">
    <property type="term" value="C:extracellular exosome"/>
    <property type="evidence" value="ECO:0007669"/>
    <property type="project" value="Ensembl"/>
</dbReference>
<dbReference type="CTD" id="3920"/>
<evidence type="ECO:0000256" key="20">
    <source>
        <dbReference type="SAM" id="SignalP"/>
    </source>
</evidence>
<evidence type="ECO:0000256" key="9">
    <source>
        <dbReference type="ARBA" id="ARBA00022989"/>
    </source>
</evidence>
<evidence type="ECO:0000256" key="5">
    <source>
        <dbReference type="ARBA" id="ARBA00022475"/>
    </source>
</evidence>
<dbReference type="GeneTree" id="ENSGT00950000182899"/>
<dbReference type="Ensembl" id="ENSMODT00000039760.3">
    <property type="protein sequence ID" value="ENSMODP00000038160.3"/>
    <property type="gene ID" value="ENSMODG00000010311.4"/>
</dbReference>
<keyword evidence="24" id="KW-1185">Reference proteome</keyword>
<dbReference type="GO" id="GO:0005886">
    <property type="term" value="C:plasma membrane"/>
    <property type="evidence" value="ECO:0000318"/>
    <property type="project" value="GO_Central"/>
</dbReference>
<keyword evidence="5" id="KW-1003">Cell membrane</keyword>
<dbReference type="GO" id="GO:0046716">
    <property type="term" value="P:muscle cell cellular homeostasis"/>
    <property type="evidence" value="ECO:0007669"/>
    <property type="project" value="Ensembl"/>
</dbReference>
<dbReference type="GO" id="GO:0044754">
    <property type="term" value="C:autolysosome"/>
    <property type="evidence" value="ECO:0007669"/>
    <property type="project" value="Ensembl"/>
</dbReference>
<dbReference type="GO" id="GO:1905146">
    <property type="term" value="P:lysosomal protein catabolic process"/>
    <property type="evidence" value="ECO:0007669"/>
    <property type="project" value="Ensembl"/>
</dbReference>
<dbReference type="Proteomes" id="UP000002280">
    <property type="component" value="Chromosome X"/>
</dbReference>
<feature type="transmembrane region" description="Helical" evidence="19">
    <location>
        <begin position="379"/>
        <end position="402"/>
    </location>
</feature>
<feature type="disulfide bond" evidence="18">
    <location>
        <begin position="334"/>
        <end position="371"/>
    </location>
</feature>
<evidence type="ECO:0000256" key="17">
    <source>
        <dbReference type="ARBA" id="ARBA00082881"/>
    </source>
</evidence>
<keyword evidence="13" id="KW-0325">Glycoprotein</keyword>
<keyword evidence="15" id="KW-0968">Cytoplasmic vesicle</keyword>
<comment type="subcellular location">
    <subcellularLocation>
        <location evidence="1">Cell membrane</location>
        <topology evidence="1">Single-pass type I membrane protein</topology>
    </subcellularLocation>
    <subcellularLocation>
        <location evidence="4">Cytoplasmic vesicle</location>
        <location evidence="4">Autophagosome membrane</location>
    </subcellularLocation>
    <subcellularLocation>
        <location evidence="3">Endosome membrane</location>
        <topology evidence="3">Single-pass type I membrane protein</topology>
    </subcellularLocation>
    <subcellularLocation>
        <location evidence="2 18">Lysosome membrane</location>
        <topology evidence="2 18">Single-pass type I membrane protein</topology>
    </subcellularLocation>
</comment>
<dbReference type="InterPro" id="IPR048524">
    <property type="entry name" value="Lamp2-like_TM"/>
</dbReference>
<dbReference type="GeneID" id="100020274"/>
<sequence>MLFRCCLPLHLHLPFTLLCLLMRPLGLNALSLTLKDSNNATCLYAQWKMNFTIEYETANNGLKNVTIQVPSSASFSGSDCGTEENVPQIAVQFGSGFFWSVNFTRAISTYFIDFISFSYDTSDNATFPDAKEKGKIYTAFAVNDIEVPLDQLFKCCSLLMTKEGNVIHSYWDVLVQAFVQKNTISTKEYVCGKDRLLSTVLATTSSPVPLPTAKPIPKEKPHPGTYSVKNGSCICLLATMGLQLNITKNKGTSLKNLNPNTTDYDGVCLKESALLWLNDSNLGFLELLFAIKNGNRFYLKGVNVSLTFVNGSDFVAVNNNLNCWDAPIGSSYMCIKEDSIPVSDTFQINTFDLRVQPFNVVEGKYSTAQECFADSDLNFLIPIAVGVALGFLIILVFISYIIGRRKSHTGYQSV</sequence>
<dbReference type="GO" id="GO:0007042">
    <property type="term" value="P:lysosomal lumen acidification"/>
    <property type="evidence" value="ECO:0007669"/>
    <property type="project" value="Ensembl"/>
</dbReference>
<evidence type="ECO:0000256" key="15">
    <source>
        <dbReference type="ARBA" id="ARBA00023329"/>
    </source>
</evidence>
<feature type="domain" description="Lysosome-associated membrane glycoprotein 2-like luminal" evidence="21">
    <location>
        <begin position="221"/>
        <end position="360"/>
    </location>
</feature>
<feature type="signal peptide" evidence="20">
    <location>
        <begin position="1"/>
        <end position="29"/>
    </location>
</feature>
<gene>
    <name evidence="23" type="primary">LAMP2</name>
</gene>
<dbReference type="GO" id="GO:0009267">
    <property type="term" value="P:cellular response to starvation"/>
    <property type="evidence" value="ECO:0000318"/>
    <property type="project" value="GO_Central"/>
</dbReference>
<dbReference type="OrthoDB" id="6232933at2759"/>
<feature type="domain" description="Lysosome-associated membrane glycoprotein 2-like transmembrane" evidence="22">
    <location>
        <begin position="381"/>
        <end position="412"/>
    </location>
</feature>
<evidence type="ECO:0000256" key="2">
    <source>
        <dbReference type="ARBA" id="ARBA00004352"/>
    </source>
</evidence>
<evidence type="ECO:0000313" key="23">
    <source>
        <dbReference type="Ensembl" id="ENSMODP00000038160.3"/>
    </source>
</evidence>
<dbReference type="FunCoup" id="F6W221">
    <property type="interactions" value="791"/>
</dbReference>
<evidence type="ECO:0000256" key="6">
    <source>
        <dbReference type="ARBA" id="ARBA00022692"/>
    </source>
</evidence>
<evidence type="ECO:0000256" key="8">
    <source>
        <dbReference type="ARBA" id="ARBA00022753"/>
    </source>
</evidence>
<dbReference type="GO" id="GO:0019899">
    <property type="term" value="F:enzyme binding"/>
    <property type="evidence" value="ECO:0007669"/>
    <property type="project" value="Ensembl"/>
</dbReference>
<accession>F6W221</accession>
<evidence type="ECO:0000256" key="16">
    <source>
        <dbReference type="ARBA" id="ARBA00074380"/>
    </source>
</evidence>
<comment type="similarity">
    <text evidence="18">Belongs to the LAMP family.</text>
</comment>
<keyword evidence="14 18" id="KW-0458">Lysosome</keyword>
<dbReference type="GO" id="GO:0019904">
    <property type="term" value="F:protein domain specific binding"/>
    <property type="evidence" value="ECO:0007669"/>
    <property type="project" value="Ensembl"/>
</dbReference>
<feature type="chain" id="PRO_5023836217" description="Lysosome-associated membrane glycoprotein 2" evidence="20">
    <location>
        <begin position="30"/>
        <end position="414"/>
    </location>
</feature>
<dbReference type="Pfam" id="PF21222">
    <property type="entry name" value="Lamp2_2nd"/>
    <property type="match status" value="1"/>
</dbReference>
<evidence type="ECO:0000256" key="19">
    <source>
        <dbReference type="SAM" id="Phobius"/>
    </source>
</evidence>
<reference evidence="23" key="3">
    <citation type="submission" date="2025-09" db="UniProtKB">
        <authorList>
            <consortium name="Ensembl"/>
        </authorList>
    </citation>
    <scope>IDENTIFICATION</scope>
</reference>
<dbReference type="FunFam" id="2.40.160.110:FF:000001">
    <property type="entry name" value="lysosome-associated membrane glycoprotein 2 isoform X2"/>
    <property type="match status" value="1"/>
</dbReference>
<dbReference type="GO" id="GO:0031088">
    <property type="term" value="C:platelet dense granule membrane"/>
    <property type="evidence" value="ECO:0007669"/>
    <property type="project" value="Ensembl"/>
</dbReference>
<dbReference type="AlphaFoldDB" id="F6W221"/>
<dbReference type="PRINTS" id="PR00336">
    <property type="entry name" value="LYSASSOCTDMP"/>
</dbReference>
<evidence type="ECO:0000259" key="21">
    <source>
        <dbReference type="Pfam" id="PF01299"/>
    </source>
</evidence>
<dbReference type="Bgee" id="ENSMODG00000010311">
    <property type="expression patterns" value="Expressed in spermatid and 18 other cell types or tissues"/>
</dbReference>
<evidence type="ECO:0000256" key="13">
    <source>
        <dbReference type="ARBA" id="ARBA00023180"/>
    </source>
</evidence>
<keyword evidence="12 18" id="KW-1015">Disulfide bond</keyword>
<proteinExistence type="inferred from homology"/>
<dbReference type="STRING" id="13616.ENSMODP00000038160"/>
<dbReference type="GO" id="GO:0000421">
    <property type="term" value="C:autophagosome membrane"/>
    <property type="evidence" value="ECO:0000318"/>
    <property type="project" value="GO_Central"/>
</dbReference>
<dbReference type="KEGG" id="mdo:100020274"/>
<dbReference type="PANTHER" id="PTHR11506:SF6">
    <property type="entry name" value="LYSOSOME-ASSOCIATED MEMBRANE GLYCOPROTEIN 2"/>
    <property type="match status" value="1"/>
</dbReference>
<evidence type="ECO:0000256" key="4">
    <source>
        <dbReference type="ARBA" id="ARBA00004652"/>
    </source>
</evidence>
<dbReference type="GO" id="GO:0097352">
    <property type="term" value="P:autophagosome maturation"/>
    <property type="evidence" value="ECO:0000318"/>
    <property type="project" value="GO_Central"/>
</dbReference>
<dbReference type="GO" id="GO:0030674">
    <property type="term" value="F:protein-macromolecule adaptor activity"/>
    <property type="evidence" value="ECO:0007669"/>
    <property type="project" value="Ensembl"/>
</dbReference>
<dbReference type="HOGENOM" id="CLU_055379_2_0_1"/>
<comment type="caution">
    <text evidence="18">Lacks conserved residue(s) required for the propagation of feature annotation.</text>
</comment>
<reference evidence="23" key="2">
    <citation type="submission" date="2025-08" db="UniProtKB">
        <authorList>
            <consortium name="Ensembl"/>
        </authorList>
    </citation>
    <scope>IDENTIFICATION</scope>
</reference>
<evidence type="ECO:0000256" key="7">
    <source>
        <dbReference type="ARBA" id="ARBA00022729"/>
    </source>
</evidence>
<evidence type="ECO:0000256" key="11">
    <source>
        <dbReference type="ARBA" id="ARBA00023136"/>
    </source>
</evidence>
<dbReference type="GO" id="GO:0005765">
    <property type="term" value="C:lysosomal membrane"/>
    <property type="evidence" value="ECO:0000318"/>
    <property type="project" value="GO_Central"/>
</dbReference>
<evidence type="ECO:0000256" key="18">
    <source>
        <dbReference type="PROSITE-ProRule" id="PRU00740"/>
    </source>
</evidence>
<dbReference type="GO" id="GO:0061740">
    <property type="term" value="P:protein targeting to lysosome involved in chaperone-mediated autophagy"/>
    <property type="evidence" value="ECO:0000318"/>
    <property type="project" value="GO_Central"/>
</dbReference>
<dbReference type="Gene3D" id="2.40.160.110">
    <property type="match status" value="2"/>
</dbReference>
<dbReference type="PANTHER" id="PTHR11506">
    <property type="entry name" value="LYSOSOME-ASSOCIATED MEMBRANE GLYCOPROTEIN"/>
    <property type="match status" value="1"/>
</dbReference>
<evidence type="ECO:0000256" key="14">
    <source>
        <dbReference type="ARBA" id="ARBA00023228"/>
    </source>
</evidence>
<evidence type="ECO:0000256" key="1">
    <source>
        <dbReference type="ARBA" id="ARBA00004251"/>
    </source>
</evidence>
<dbReference type="PROSITE" id="PS00310">
    <property type="entry name" value="LAMP_1"/>
    <property type="match status" value="1"/>
</dbReference>
<keyword evidence="10" id="KW-0072">Autophagy</keyword>
<dbReference type="InterPro" id="IPR018134">
    <property type="entry name" value="LAMP_CS"/>
</dbReference>
<dbReference type="GO" id="GO:0030670">
    <property type="term" value="C:phagocytic vesicle membrane"/>
    <property type="evidence" value="ECO:0007669"/>
    <property type="project" value="Ensembl"/>
</dbReference>
<organism evidence="23 24">
    <name type="scientific">Monodelphis domestica</name>
    <name type="common">Gray short-tailed opossum</name>
    <dbReference type="NCBI Taxonomy" id="13616"/>
    <lineage>
        <taxon>Eukaryota</taxon>
        <taxon>Metazoa</taxon>
        <taxon>Chordata</taxon>
        <taxon>Craniata</taxon>
        <taxon>Vertebrata</taxon>
        <taxon>Euteleostomi</taxon>
        <taxon>Mammalia</taxon>
        <taxon>Metatheria</taxon>
        <taxon>Didelphimorphia</taxon>
        <taxon>Didelphidae</taxon>
        <taxon>Monodelphis</taxon>
    </lineage>
</organism>
<dbReference type="Pfam" id="PF01299">
    <property type="entry name" value="Lamp2-like_luminal"/>
    <property type="match status" value="1"/>
</dbReference>
<reference evidence="23 24" key="1">
    <citation type="journal article" date="2007" name="Nature">
        <title>Genome of the marsupial Monodelphis domestica reveals innovation in non-coding sequences.</title>
        <authorList>
            <person name="Mikkelsen T.S."/>
            <person name="Wakefield M.J."/>
            <person name="Aken B."/>
            <person name="Amemiya C.T."/>
            <person name="Chang J.L."/>
            <person name="Duke S."/>
            <person name="Garber M."/>
            <person name="Gentles A.J."/>
            <person name="Goodstadt L."/>
            <person name="Heger A."/>
            <person name="Jurka J."/>
            <person name="Kamal M."/>
            <person name="Mauceli E."/>
            <person name="Searle S.M."/>
            <person name="Sharpe T."/>
            <person name="Baker M.L."/>
            <person name="Batzer M.A."/>
            <person name="Benos P.V."/>
            <person name="Belov K."/>
            <person name="Clamp M."/>
            <person name="Cook A."/>
            <person name="Cuff J."/>
            <person name="Das R."/>
            <person name="Davidow L."/>
            <person name="Deakin J.E."/>
            <person name="Fazzari M.J."/>
            <person name="Glass J.L."/>
            <person name="Grabherr M."/>
            <person name="Greally J.M."/>
            <person name="Gu W."/>
            <person name="Hore T.A."/>
            <person name="Huttley G.A."/>
            <person name="Kleber M."/>
            <person name="Jirtle R.L."/>
            <person name="Koina E."/>
            <person name="Lee J.T."/>
            <person name="Mahony S."/>
            <person name="Marra M.A."/>
            <person name="Miller R.D."/>
            <person name="Nicholls R.D."/>
            <person name="Oda M."/>
            <person name="Papenfuss A.T."/>
            <person name="Parra Z.E."/>
            <person name="Pollock D.D."/>
            <person name="Ray D.A."/>
            <person name="Schein J.E."/>
            <person name="Speed T.P."/>
            <person name="Thompson K."/>
            <person name="VandeBerg J.L."/>
            <person name="Wade C.M."/>
            <person name="Walker J.A."/>
            <person name="Waters P.D."/>
            <person name="Webber C."/>
            <person name="Weidman J.R."/>
            <person name="Xie X."/>
            <person name="Zody M.C."/>
            <person name="Baldwin J."/>
            <person name="Abdouelleil A."/>
            <person name="Abdulkadir J."/>
            <person name="Abebe A."/>
            <person name="Abera B."/>
            <person name="Abreu J."/>
            <person name="Acer S.C."/>
            <person name="Aftuck L."/>
            <person name="Alexander A."/>
            <person name="An P."/>
            <person name="Anderson E."/>
            <person name="Anderson S."/>
            <person name="Arachi H."/>
            <person name="Azer M."/>
            <person name="Bachantsang P."/>
            <person name="Barry A."/>
            <person name="Bayul T."/>
            <person name="Berlin A."/>
            <person name="Bessette D."/>
            <person name="Bloom T."/>
            <person name="Bloom T."/>
            <person name="Boguslavskiy L."/>
            <person name="Bonnet C."/>
            <person name="Boukhgalter B."/>
            <person name="Bourzgui I."/>
            <person name="Brown A."/>
            <person name="Cahill P."/>
            <person name="Channer S."/>
            <person name="Cheshatsang Y."/>
            <person name="Chuda L."/>
            <person name="Citroen M."/>
            <person name="Collymore A."/>
            <person name="Cooke P."/>
            <person name="Costello M."/>
            <person name="D'Aco K."/>
            <person name="Daza R."/>
            <person name="De Haan G."/>
            <person name="DeGray S."/>
            <person name="DeMaso C."/>
            <person name="Dhargay N."/>
            <person name="Dooley K."/>
            <person name="Dooley E."/>
            <person name="Doricent M."/>
            <person name="Dorje P."/>
            <person name="Dorjee K."/>
            <person name="Dupes A."/>
            <person name="Elong R."/>
            <person name="Falk J."/>
            <person name="Farina A."/>
            <person name="Faro S."/>
            <person name="Ferguson D."/>
            <person name="Fisher S."/>
            <person name="Foley C.D."/>
            <person name="Franke A."/>
            <person name="Friedrich D."/>
            <person name="Gadbois L."/>
            <person name="Gearin G."/>
            <person name="Gearin C.R."/>
            <person name="Giannoukos G."/>
            <person name="Goode T."/>
            <person name="Graham J."/>
            <person name="Grandbois E."/>
            <person name="Grewal S."/>
            <person name="Gyaltsen K."/>
            <person name="Hafez N."/>
            <person name="Hagos B."/>
            <person name="Hall J."/>
            <person name="Henson C."/>
            <person name="Hollinger A."/>
            <person name="Honan T."/>
            <person name="Huard M.D."/>
            <person name="Hughes L."/>
            <person name="Hurhula B."/>
            <person name="Husby M.E."/>
            <person name="Kamat A."/>
            <person name="Kanga B."/>
            <person name="Kashin S."/>
            <person name="Khazanovich D."/>
            <person name="Kisner P."/>
            <person name="Lance K."/>
            <person name="Lara M."/>
            <person name="Lee W."/>
            <person name="Lennon N."/>
            <person name="Letendre F."/>
            <person name="LeVine R."/>
            <person name="Lipovsky A."/>
            <person name="Liu X."/>
            <person name="Liu J."/>
            <person name="Liu S."/>
            <person name="Lokyitsang T."/>
            <person name="Lokyitsang Y."/>
            <person name="Lubonja R."/>
            <person name="Lui A."/>
            <person name="MacDonald P."/>
            <person name="Magnisalis V."/>
            <person name="Maru K."/>
            <person name="Matthews C."/>
            <person name="McCusker W."/>
            <person name="McDonough S."/>
            <person name="Mehta T."/>
            <person name="Meldrim J."/>
            <person name="Meneus L."/>
            <person name="Mihai O."/>
            <person name="Mihalev A."/>
            <person name="Mihova T."/>
            <person name="Mittelman R."/>
            <person name="Mlenga V."/>
            <person name="Montmayeur A."/>
            <person name="Mulrain L."/>
            <person name="Navidi A."/>
            <person name="Naylor J."/>
            <person name="Negash T."/>
            <person name="Nguyen T."/>
            <person name="Nguyen N."/>
            <person name="Nicol R."/>
            <person name="Norbu C."/>
            <person name="Norbu N."/>
            <person name="Novod N."/>
            <person name="O'Neill B."/>
            <person name="Osman S."/>
            <person name="Markiewicz E."/>
            <person name="Oyono O.L."/>
            <person name="Patti C."/>
            <person name="Phunkhang P."/>
            <person name="Pierre F."/>
            <person name="Priest M."/>
            <person name="Raghuraman S."/>
            <person name="Rege F."/>
            <person name="Reyes R."/>
            <person name="Rise C."/>
            <person name="Rogov P."/>
            <person name="Ross K."/>
            <person name="Ryan E."/>
            <person name="Settipalli S."/>
            <person name="Shea T."/>
            <person name="Sherpa N."/>
            <person name="Shi L."/>
            <person name="Shih D."/>
            <person name="Sparrow T."/>
            <person name="Spaulding J."/>
            <person name="Stalker J."/>
            <person name="Stange-Thomann N."/>
            <person name="Stavropoulos S."/>
            <person name="Stone C."/>
            <person name="Strader C."/>
            <person name="Tesfaye S."/>
            <person name="Thomson T."/>
            <person name="Thoulutsang Y."/>
            <person name="Thoulutsang D."/>
            <person name="Topham K."/>
            <person name="Topping I."/>
            <person name="Tsamla T."/>
            <person name="Vassiliev H."/>
            <person name="Vo A."/>
            <person name="Wangchuk T."/>
            <person name="Wangdi T."/>
            <person name="Weiand M."/>
            <person name="Wilkinson J."/>
            <person name="Wilson A."/>
            <person name="Yadav S."/>
            <person name="Young G."/>
            <person name="Yu Q."/>
            <person name="Zembek L."/>
            <person name="Zhong D."/>
            <person name="Zimmer A."/>
            <person name="Zwirko Z."/>
            <person name="Jaffe D.B."/>
            <person name="Alvarez P."/>
            <person name="Brockman W."/>
            <person name="Butler J."/>
            <person name="Chin C."/>
            <person name="Gnerre S."/>
            <person name="MacCallum I."/>
            <person name="Graves J.A."/>
            <person name="Ponting C.P."/>
            <person name="Breen M."/>
            <person name="Samollow P.B."/>
            <person name="Lander E.S."/>
            <person name="Lindblad-Toh K."/>
        </authorList>
    </citation>
    <scope>NUCLEOTIDE SEQUENCE [LARGE SCALE GENOMIC DNA]</scope>
</reference>
<dbReference type="eggNOG" id="KOG4818">
    <property type="taxonomic scope" value="Eukaryota"/>
</dbReference>
<dbReference type="InterPro" id="IPR048528">
    <property type="entry name" value="Lamp2-like_luminal"/>
</dbReference>
<evidence type="ECO:0000256" key="10">
    <source>
        <dbReference type="ARBA" id="ARBA00023006"/>
    </source>
</evidence>
<dbReference type="PROSITE" id="PS51407">
    <property type="entry name" value="LAMP_3"/>
    <property type="match status" value="1"/>
</dbReference>
<dbReference type="GO" id="GO:0035752">
    <property type="term" value="P:lysosomal lumen pH elevation"/>
    <property type="evidence" value="ECO:0007669"/>
    <property type="project" value="Ensembl"/>
</dbReference>